<organism evidence="1 2">
    <name type="scientific">Hygrophoropsis aurantiaca</name>
    <dbReference type="NCBI Taxonomy" id="72124"/>
    <lineage>
        <taxon>Eukaryota</taxon>
        <taxon>Fungi</taxon>
        <taxon>Dikarya</taxon>
        <taxon>Basidiomycota</taxon>
        <taxon>Agaricomycotina</taxon>
        <taxon>Agaricomycetes</taxon>
        <taxon>Agaricomycetidae</taxon>
        <taxon>Boletales</taxon>
        <taxon>Coniophorineae</taxon>
        <taxon>Hygrophoropsidaceae</taxon>
        <taxon>Hygrophoropsis</taxon>
    </lineage>
</organism>
<gene>
    <name evidence="1" type="ORF">BJ138DRAFT_1063086</name>
</gene>
<dbReference type="EMBL" id="MU267678">
    <property type="protein sequence ID" value="KAH7911436.1"/>
    <property type="molecule type" value="Genomic_DNA"/>
</dbReference>
<accession>A0ACB8AD78</accession>
<evidence type="ECO:0000313" key="1">
    <source>
        <dbReference type="EMBL" id="KAH7911436.1"/>
    </source>
</evidence>
<proteinExistence type="predicted"/>
<protein>
    <submittedName>
        <fullName evidence="1">Fungal-specific transcription factor domain-containing protein</fullName>
    </submittedName>
</protein>
<dbReference type="Proteomes" id="UP000790377">
    <property type="component" value="Unassembled WGS sequence"/>
</dbReference>
<sequence length="1089" mass="116195">MNLALDGGAGAGMGGGAGGEKVVRRRSSKACDQCRKSKCKCERAADGEACKSCVMLGTACTFLGPSRKRGPPKGYIDAIEARLHQTEALLGVIIGSGDERARGVVRDLGADTLAREIINRVDNSPYGAKGRAGKGGVGAKGRASGATSAGAGAGGEEVVDLQSTHPSNEWQDRVATLLAPGPSRPSASHRPPPALSPTHPLRPPQAPALSPTLPYPSSSSRGRVPLSDPHRKYESEREHRDRAYEADRYGHESERDRAYEGERGDVRRQRRKVDEYDIDVDPAAGPSTSGPGAGTSGTGEGRGAGGSPSTGYSPVRYSPVGVSGAGAGGAVRALSAPTSLDSDSDEDVLDAVGQLSLNEDEQVRYHGKASGLYLLGINARPEARNEGGIWRFPKARVWPPVPGHAPSALEDDEFASKLPDAALQEHLLELYFTYVHPVFPVLHKAAFWESYRNGGRTGETPESPASDGQRTSPSPFHRARQRPPPLLLLAMFSIAARYSTSSASSPLPPPSSPAMWTAGDEYLAHAKIILDSTYASSRASTCQALLLLGFREVGIGAMAQAWVYVGMAVRMAQDLGLHRCADGWARVGLGGRLFGEWELQERRRIWFGCVGMDGYVATYIGRPLAIFERDYDTLLPGETEAEELELWAPHPSPTIDMETRQPIDVRPTVPVPGRVLSCFNASASLSGLLSMIVQAIYAIRPASSRHAESLYLGGLLNKWYLDLPAHLRYDPSSVGYGSSSVGAGMGAVPPPHILTLHMQYWCTTLLLHRPFIRYMFLAKQKTEGVDDAEVRATAKKNYELCVGAANHIASIVSVYREKYCLQRAPVFLCFYVFTAGITHVTSLSMYANDPQARLGLLKCIDALQDMEVVWPSAGRARELLRGSDVMRDPSSTSSAITSSNTNTNTTAATRQDRQKRAAEHAVDGEDAYERMSWRATSAFMSPPDFHSASPPSAGAGMNPASAYFPSYERWPADNAGYLSFPGTLSTSVLPQMYSTGLIEPRVSSQRLGGGGGGGYDTQSAGGHGHAGGGGGGGRYPQFWNDYTSFPQMGMAYAPAGGEQHPEGAGTGPGSGSVYLSGGYGNIYNGHQSS</sequence>
<comment type="caution">
    <text evidence="1">The sequence shown here is derived from an EMBL/GenBank/DDBJ whole genome shotgun (WGS) entry which is preliminary data.</text>
</comment>
<name>A0ACB8AD78_9AGAM</name>
<evidence type="ECO:0000313" key="2">
    <source>
        <dbReference type="Proteomes" id="UP000790377"/>
    </source>
</evidence>
<keyword evidence="2" id="KW-1185">Reference proteome</keyword>
<reference evidence="1" key="1">
    <citation type="journal article" date="2021" name="New Phytol.">
        <title>Evolutionary innovations through gain and loss of genes in the ectomycorrhizal Boletales.</title>
        <authorList>
            <person name="Wu G."/>
            <person name="Miyauchi S."/>
            <person name="Morin E."/>
            <person name="Kuo A."/>
            <person name="Drula E."/>
            <person name="Varga T."/>
            <person name="Kohler A."/>
            <person name="Feng B."/>
            <person name="Cao Y."/>
            <person name="Lipzen A."/>
            <person name="Daum C."/>
            <person name="Hundley H."/>
            <person name="Pangilinan J."/>
            <person name="Johnson J."/>
            <person name="Barry K."/>
            <person name="LaButti K."/>
            <person name="Ng V."/>
            <person name="Ahrendt S."/>
            <person name="Min B."/>
            <person name="Choi I.G."/>
            <person name="Park H."/>
            <person name="Plett J.M."/>
            <person name="Magnuson J."/>
            <person name="Spatafora J.W."/>
            <person name="Nagy L.G."/>
            <person name="Henrissat B."/>
            <person name="Grigoriev I.V."/>
            <person name="Yang Z.L."/>
            <person name="Xu J."/>
            <person name="Martin F.M."/>
        </authorList>
    </citation>
    <scope>NUCLEOTIDE SEQUENCE</scope>
    <source>
        <strain evidence="1">ATCC 28755</strain>
    </source>
</reference>